<evidence type="ECO:0000313" key="1">
    <source>
        <dbReference type="EMBL" id="KAH6866094.1"/>
    </source>
</evidence>
<proteinExistence type="predicted"/>
<sequence length="194" mass="21825">MVEASQKGYVTHVQRRMNHPQHLAALDLVATTHASSAHQKALYRALPHAGEFQLLHSHLRDITLGESGLVQVLQGYAVEFSRGAIETVFEKRPSFLREIQFARVVDETCVAGQEFDWVRCLIGDLSAWGYTLDLADRDGKKRYSRLTQLRLSYAARSIPVCCRFGYSVSSEATSRLGAKDDEKLMGKDKALWVQ</sequence>
<dbReference type="AlphaFoldDB" id="A0A9P8VNW3"/>
<reference evidence="1 2" key="1">
    <citation type="journal article" date="2021" name="Nat. Commun.">
        <title>Genetic determinants of endophytism in the Arabidopsis root mycobiome.</title>
        <authorList>
            <person name="Mesny F."/>
            <person name="Miyauchi S."/>
            <person name="Thiergart T."/>
            <person name="Pickel B."/>
            <person name="Atanasova L."/>
            <person name="Karlsson M."/>
            <person name="Huettel B."/>
            <person name="Barry K.W."/>
            <person name="Haridas S."/>
            <person name="Chen C."/>
            <person name="Bauer D."/>
            <person name="Andreopoulos W."/>
            <person name="Pangilinan J."/>
            <person name="LaButti K."/>
            <person name="Riley R."/>
            <person name="Lipzen A."/>
            <person name="Clum A."/>
            <person name="Drula E."/>
            <person name="Henrissat B."/>
            <person name="Kohler A."/>
            <person name="Grigoriev I.V."/>
            <person name="Martin F.M."/>
            <person name="Hacquard S."/>
        </authorList>
    </citation>
    <scope>NUCLEOTIDE SEQUENCE [LARGE SCALE GENOMIC DNA]</scope>
    <source>
        <strain evidence="1 2">MPI-CAGE-CH-0241</strain>
    </source>
</reference>
<keyword evidence="2" id="KW-1185">Reference proteome</keyword>
<evidence type="ECO:0000313" key="2">
    <source>
        <dbReference type="Proteomes" id="UP000777438"/>
    </source>
</evidence>
<comment type="caution">
    <text evidence="1">The sequence shown here is derived from an EMBL/GenBank/DDBJ whole genome shotgun (WGS) entry which is preliminary data.</text>
</comment>
<name>A0A9P8VNW3_9HYPO</name>
<dbReference type="Proteomes" id="UP000777438">
    <property type="component" value="Unassembled WGS sequence"/>
</dbReference>
<accession>A0A9P8VNW3</accession>
<dbReference type="EMBL" id="JAGPYM010000149">
    <property type="protein sequence ID" value="KAH6866094.1"/>
    <property type="molecule type" value="Genomic_DNA"/>
</dbReference>
<organism evidence="1 2">
    <name type="scientific">Thelonectria olida</name>
    <dbReference type="NCBI Taxonomy" id="1576542"/>
    <lineage>
        <taxon>Eukaryota</taxon>
        <taxon>Fungi</taxon>
        <taxon>Dikarya</taxon>
        <taxon>Ascomycota</taxon>
        <taxon>Pezizomycotina</taxon>
        <taxon>Sordariomycetes</taxon>
        <taxon>Hypocreomycetidae</taxon>
        <taxon>Hypocreales</taxon>
        <taxon>Nectriaceae</taxon>
        <taxon>Thelonectria</taxon>
    </lineage>
</organism>
<protein>
    <submittedName>
        <fullName evidence="1">Uncharacterized protein</fullName>
    </submittedName>
</protein>
<gene>
    <name evidence="1" type="ORF">B0T10DRAFT_468128</name>
</gene>